<feature type="transmembrane region" description="Helical" evidence="10">
    <location>
        <begin position="593"/>
        <end position="612"/>
    </location>
</feature>
<evidence type="ECO:0000256" key="2">
    <source>
        <dbReference type="ARBA" id="ARBA00008170"/>
    </source>
</evidence>
<feature type="compositionally biased region" description="Polar residues" evidence="9">
    <location>
        <begin position="48"/>
        <end position="58"/>
    </location>
</feature>
<feature type="transmembrane region" description="Helical" evidence="10">
    <location>
        <begin position="296"/>
        <end position="314"/>
    </location>
</feature>
<dbReference type="AlphaFoldDB" id="A0A395IQY4"/>
<dbReference type="FunFam" id="1.20.1420.30:FF:000016">
    <property type="entry name" value="Membrane bound cation transporter"/>
    <property type="match status" value="1"/>
</dbReference>
<dbReference type="InterPro" id="IPR044880">
    <property type="entry name" value="NCX_ion-bd_dom_sf"/>
</dbReference>
<accession>A0A395IQY4</accession>
<feature type="region of interest" description="Disordered" evidence="9">
    <location>
        <begin position="339"/>
        <end position="444"/>
    </location>
</feature>
<protein>
    <recommendedName>
        <fullName evidence="11">Sodium/calcium exchanger membrane region domain-containing protein</fullName>
    </recommendedName>
</protein>
<feature type="domain" description="Sodium/calcium exchanger membrane region" evidence="11">
    <location>
        <begin position="593"/>
        <end position="737"/>
    </location>
</feature>
<feature type="compositionally biased region" description="Basic residues" evidence="9">
    <location>
        <begin position="369"/>
        <end position="383"/>
    </location>
</feature>
<feature type="region of interest" description="Disordered" evidence="9">
    <location>
        <begin position="1"/>
        <end position="106"/>
    </location>
</feature>
<sequence length="765" mass="82209">MKKTSSNSPSFIDRVSFGDKSKTHGNSTNSTDSSGPTLPLSNPPTNTQNDNNAISSANIPIHNGPKNSRSNPTSNHVADKTSNVHPPPAPPPQVDGEGNIIESTEAEKPKKKNIAIRFWLTGKHIILSSVINILLVFVPVGIAAYAVGLSPGIIFAMNAIAIIPLAGLLSHATESVAKRMGDTVGALMNVTFGNAVELIIFMYVYLKRDQDKKNEIRIVQASLLGSILANLLLILGMCFLVGGLRFREQIYNSTVTQMSACLLSLSVMSLLLPTAFHASFNTTTSENKANTRVLQVSRGTSVVLLLVYAMYLLFQLKSHAYMYESTPQHIIDEESAPGPVAAWMDSSSDDSSSSSSDSDGSSGSNTTAKRVKRLIRGGRRRKSSSASKDTVDVEALRTPSFGNSSINHTAEGSGHTGDDSRTGAIDFAEDGDDERPRRSRNGSFTNYVMTRKEHKRELKELKKEKKARKRALRHQKTINAGVVPGFNNEKISEKRPFTLRGITSGIRPQIPKTFSQNVFTNPAPTATPPSGNIPRVRMGIRRTNSLPDRLNQTTSYPAGTPSNLAPIRVNSTAIAANKVPMDDEDENISRTTAVVLLLLSTGLVAACAEFMVDSINAVVAGNSGLSEAFIGLIILPIVGNAAEHVTAVTVASKNKMDLAIGVAVGSSIQIALFVTPFIVLLGWCMSKEMTLYFTLFETVCLFVSAFIVNFLVLDGRSNYLEGALLCAAYVIIAVAAFFYPSTEDQSNLGGNADAAKMLVRGIIGV</sequence>
<comment type="caution">
    <text evidence="12">The sequence shown here is derived from an EMBL/GenBank/DDBJ whole genome shotgun (WGS) entry which is preliminary data.</text>
</comment>
<gene>
    <name evidence="12" type="ORF">DID88_002876</name>
</gene>
<keyword evidence="5 10" id="KW-1133">Transmembrane helix</keyword>
<dbReference type="GO" id="GO:0012505">
    <property type="term" value="C:endomembrane system"/>
    <property type="evidence" value="ECO:0007669"/>
    <property type="project" value="UniProtKB-SubCell"/>
</dbReference>
<keyword evidence="4 10" id="KW-0812">Transmembrane</keyword>
<dbReference type="GO" id="GO:0015369">
    <property type="term" value="F:calcium:proton antiporter activity"/>
    <property type="evidence" value="ECO:0007669"/>
    <property type="project" value="UniProtKB-ARBA"/>
</dbReference>
<feature type="transmembrane region" description="Helical" evidence="10">
    <location>
        <begin position="719"/>
        <end position="739"/>
    </location>
</feature>
<evidence type="ECO:0000256" key="7">
    <source>
        <dbReference type="ARBA" id="ARBA00023136"/>
    </source>
</evidence>
<keyword evidence="8" id="KW-0175">Coiled coil</keyword>
<organism evidence="12 13">
    <name type="scientific">Monilinia fructigena</name>
    <dbReference type="NCBI Taxonomy" id="38457"/>
    <lineage>
        <taxon>Eukaryota</taxon>
        <taxon>Fungi</taxon>
        <taxon>Dikarya</taxon>
        <taxon>Ascomycota</taxon>
        <taxon>Pezizomycotina</taxon>
        <taxon>Leotiomycetes</taxon>
        <taxon>Helotiales</taxon>
        <taxon>Sclerotiniaceae</taxon>
        <taxon>Monilinia</taxon>
    </lineage>
</organism>
<evidence type="ECO:0000256" key="5">
    <source>
        <dbReference type="ARBA" id="ARBA00022989"/>
    </source>
</evidence>
<evidence type="ECO:0000256" key="4">
    <source>
        <dbReference type="ARBA" id="ARBA00022692"/>
    </source>
</evidence>
<dbReference type="Gene3D" id="1.20.1420.30">
    <property type="entry name" value="NCX, central ion-binding region"/>
    <property type="match status" value="2"/>
</dbReference>
<dbReference type="InterPro" id="IPR004837">
    <property type="entry name" value="NaCa_Exmemb"/>
</dbReference>
<evidence type="ECO:0000256" key="1">
    <source>
        <dbReference type="ARBA" id="ARBA00004127"/>
    </source>
</evidence>
<feature type="compositionally biased region" description="Polar residues" evidence="9">
    <location>
        <begin position="400"/>
        <end position="410"/>
    </location>
</feature>
<dbReference type="OrthoDB" id="1699231at2759"/>
<evidence type="ECO:0000256" key="10">
    <source>
        <dbReference type="SAM" id="Phobius"/>
    </source>
</evidence>
<dbReference type="InterPro" id="IPR004713">
    <property type="entry name" value="CaH_exchang"/>
</dbReference>
<keyword evidence="13" id="KW-1185">Reference proteome</keyword>
<dbReference type="GO" id="GO:0006874">
    <property type="term" value="P:intracellular calcium ion homeostasis"/>
    <property type="evidence" value="ECO:0007669"/>
    <property type="project" value="TreeGrafter"/>
</dbReference>
<evidence type="ECO:0000256" key="3">
    <source>
        <dbReference type="ARBA" id="ARBA00022448"/>
    </source>
</evidence>
<keyword evidence="3" id="KW-0813">Transport</keyword>
<reference evidence="12 13" key="1">
    <citation type="submission" date="2018-06" db="EMBL/GenBank/DDBJ databases">
        <title>Genome Sequence of the Brown Rot Fungal Pathogen Monilinia fructigena.</title>
        <authorList>
            <person name="Landi L."/>
            <person name="De Miccolis Angelini R.M."/>
            <person name="Pollastro S."/>
            <person name="Abate D."/>
            <person name="Faretra F."/>
            <person name="Romanazzi G."/>
        </authorList>
    </citation>
    <scope>NUCLEOTIDE SEQUENCE [LARGE SCALE GENOMIC DNA]</scope>
    <source>
        <strain evidence="12 13">Mfrg269</strain>
    </source>
</reference>
<dbReference type="GO" id="GO:0000329">
    <property type="term" value="C:fungal-type vacuole membrane"/>
    <property type="evidence" value="ECO:0007669"/>
    <property type="project" value="TreeGrafter"/>
</dbReference>
<feature type="transmembrane region" description="Helical" evidence="10">
    <location>
        <begin position="689"/>
        <end position="712"/>
    </location>
</feature>
<evidence type="ECO:0000256" key="6">
    <source>
        <dbReference type="ARBA" id="ARBA00023065"/>
    </source>
</evidence>
<feature type="compositionally biased region" description="Low complexity" evidence="9">
    <location>
        <begin position="33"/>
        <end position="47"/>
    </location>
</feature>
<feature type="coiled-coil region" evidence="8">
    <location>
        <begin position="444"/>
        <end position="475"/>
    </location>
</feature>
<evidence type="ECO:0000256" key="9">
    <source>
        <dbReference type="SAM" id="MobiDB-lite"/>
    </source>
</evidence>
<feature type="domain" description="Sodium/calcium exchanger membrane region" evidence="11">
    <location>
        <begin position="153"/>
        <end position="316"/>
    </location>
</feature>
<feature type="compositionally biased region" description="Polar residues" evidence="9">
    <location>
        <begin position="1"/>
        <end position="10"/>
    </location>
</feature>
<comment type="similarity">
    <text evidence="2">Belongs to the Ca(2+):cation antiporter (CaCA) (TC 2.A.19) family.</text>
</comment>
<feature type="region of interest" description="Disordered" evidence="9">
    <location>
        <begin position="515"/>
        <end position="535"/>
    </location>
</feature>
<evidence type="ECO:0000313" key="13">
    <source>
        <dbReference type="Proteomes" id="UP000249056"/>
    </source>
</evidence>
<keyword evidence="7 10" id="KW-0472">Membrane</keyword>
<feature type="transmembrane region" description="Helical" evidence="10">
    <location>
        <begin position="184"/>
        <end position="206"/>
    </location>
</feature>
<feature type="compositionally biased region" description="Polar residues" evidence="9">
    <location>
        <begin position="515"/>
        <end position="530"/>
    </location>
</feature>
<feature type="transmembrane region" description="Helical" evidence="10">
    <location>
        <begin position="153"/>
        <end position="172"/>
    </location>
</feature>
<feature type="transmembrane region" description="Helical" evidence="10">
    <location>
        <begin position="254"/>
        <end position="276"/>
    </location>
</feature>
<feature type="transmembrane region" description="Helical" evidence="10">
    <location>
        <begin position="125"/>
        <end position="147"/>
    </location>
</feature>
<dbReference type="EMBL" id="QKRW01000028">
    <property type="protein sequence ID" value="RAL61813.1"/>
    <property type="molecule type" value="Genomic_DNA"/>
</dbReference>
<evidence type="ECO:0000256" key="8">
    <source>
        <dbReference type="SAM" id="Coils"/>
    </source>
</evidence>
<proteinExistence type="inferred from homology"/>
<feature type="compositionally biased region" description="Polar residues" evidence="9">
    <location>
        <begin position="65"/>
        <end position="84"/>
    </location>
</feature>
<feature type="compositionally biased region" description="Low complexity" evidence="9">
    <location>
        <begin position="345"/>
        <end position="364"/>
    </location>
</feature>
<feature type="transmembrane region" description="Helical" evidence="10">
    <location>
        <begin position="218"/>
        <end position="242"/>
    </location>
</feature>
<dbReference type="PANTHER" id="PTHR31503">
    <property type="entry name" value="VACUOLAR CALCIUM ION TRANSPORTER"/>
    <property type="match status" value="1"/>
</dbReference>
<dbReference type="FunFam" id="1.20.1420.30:FF:000011">
    <property type="entry name" value="Vacuolar calcium ion transporter"/>
    <property type="match status" value="1"/>
</dbReference>
<dbReference type="Pfam" id="PF01699">
    <property type="entry name" value="Na_Ca_ex"/>
    <property type="match status" value="2"/>
</dbReference>
<comment type="subcellular location">
    <subcellularLocation>
        <location evidence="1">Endomembrane system</location>
        <topology evidence="1">Multi-pass membrane protein</topology>
    </subcellularLocation>
</comment>
<evidence type="ECO:0000313" key="12">
    <source>
        <dbReference type="EMBL" id="RAL61813.1"/>
    </source>
</evidence>
<feature type="transmembrane region" description="Helical" evidence="10">
    <location>
        <begin position="628"/>
        <end position="651"/>
    </location>
</feature>
<name>A0A395IQY4_9HELO</name>
<keyword evidence="6" id="KW-0406">Ion transport</keyword>
<feature type="transmembrane region" description="Helical" evidence="10">
    <location>
        <begin position="658"/>
        <end position="683"/>
    </location>
</feature>
<evidence type="ECO:0000259" key="11">
    <source>
        <dbReference type="Pfam" id="PF01699"/>
    </source>
</evidence>
<dbReference type="Proteomes" id="UP000249056">
    <property type="component" value="Unassembled WGS sequence"/>
</dbReference>
<dbReference type="PANTHER" id="PTHR31503:SF18">
    <property type="entry name" value="CA(2+)_H(+) EXCHANGER, PUTATIVE (EUROFUNG)-RELATED"/>
    <property type="match status" value="1"/>
</dbReference>